<dbReference type="SUPFAM" id="SSF56925">
    <property type="entry name" value="OMPA-like"/>
    <property type="match status" value="1"/>
</dbReference>
<gene>
    <name evidence="7" type="ORF">VSX56_08740</name>
</gene>
<keyword evidence="2 5" id="KW-0732">Signal</keyword>
<evidence type="ECO:0000259" key="6">
    <source>
        <dbReference type="Pfam" id="PF13505"/>
    </source>
</evidence>
<proteinExistence type="inferred from homology"/>
<keyword evidence="8" id="KW-1185">Reference proteome</keyword>
<dbReference type="EMBL" id="JAYWLC010000005">
    <property type="protein sequence ID" value="MER5171864.1"/>
    <property type="molecule type" value="Genomic_DNA"/>
</dbReference>
<dbReference type="PANTHER" id="PTHR34001:SF3">
    <property type="entry name" value="BLL7405 PROTEIN"/>
    <property type="match status" value="1"/>
</dbReference>
<dbReference type="RefSeq" id="WP_350936450.1">
    <property type="nucleotide sequence ID" value="NZ_JAYWLC010000005.1"/>
</dbReference>
<evidence type="ECO:0000256" key="4">
    <source>
        <dbReference type="ARBA" id="ARBA00038306"/>
    </source>
</evidence>
<dbReference type="PANTHER" id="PTHR34001">
    <property type="entry name" value="BLL7405 PROTEIN"/>
    <property type="match status" value="1"/>
</dbReference>
<accession>A0ABV1SG32</accession>
<evidence type="ECO:0000313" key="8">
    <source>
        <dbReference type="Proteomes" id="UP001438953"/>
    </source>
</evidence>
<evidence type="ECO:0000256" key="3">
    <source>
        <dbReference type="ARBA" id="ARBA00023136"/>
    </source>
</evidence>
<reference evidence="7 8" key="1">
    <citation type="submission" date="2024-01" db="EMBL/GenBank/DDBJ databases">
        <authorList>
            <person name="Deng Y."/>
            <person name="Su J."/>
        </authorList>
    </citation>
    <scope>NUCLEOTIDE SEQUENCE [LARGE SCALE GENOMIC DNA]</scope>
    <source>
        <strain evidence="7 8">CPCC 100088</strain>
    </source>
</reference>
<organism evidence="7 8">
    <name type="scientific">Thioclava kandeliae</name>
    <dbReference type="NCBI Taxonomy" id="3070818"/>
    <lineage>
        <taxon>Bacteria</taxon>
        <taxon>Pseudomonadati</taxon>
        <taxon>Pseudomonadota</taxon>
        <taxon>Alphaproteobacteria</taxon>
        <taxon>Rhodobacterales</taxon>
        <taxon>Paracoccaceae</taxon>
        <taxon>Thioclava</taxon>
    </lineage>
</organism>
<feature type="chain" id="PRO_5047182807" evidence="5">
    <location>
        <begin position="21"/>
        <end position="231"/>
    </location>
</feature>
<dbReference type="Pfam" id="PF13505">
    <property type="entry name" value="OMP_b-brl"/>
    <property type="match status" value="1"/>
</dbReference>
<reference evidence="7 8" key="2">
    <citation type="submission" date="2024-06" db="EMBL/GenBank/DDBJ databases">
        <title>Thioclava kandeliae sp. nov. from a rhizosphere soil sample of Kandelia candel in a mangrove.</title>
        <authorList>
            <person name="Mu T."/>
        </authorList>
    </citation>
    <scope>NUCLEOTIDE SEQUENCE [LARGE SCALE GENOMIC DNA]</scope>
    <source>
        <strain evidence="7 8">CPCC 100088</strain>
    </source>
</reference>
<dbReference type="Gene3D" id="2.40.160.20">
    <property type="match status" value="1"/>
</dbReference>
<dbReference type="InterPro" id="IPR051692">
    <property type="entry name" value="OMP-like"/>
</dbReference>
<dbReference type="InterPro" id="IPR027385">
    <property type="entry name" value="Beta-barrel_OMP"/>
</dbReference>
<feature type="domain" description="Outer membrane protein beta-barrel" evidence="6">
    <location>
        <begin position="34"/>
        <end position="231"/>
    </location>
</feature>
<dbReference type="InterPro" id="IPR011250">
    <property type="entry name" value="OMP/PagP_B-barrel"/>
</dbReference>
<protein>
    <submittedName>
        <fullName evidence="7">Outer membrane beta-barrel protein</fullName>
    </submittedName>
</protein>
<dbReference type="Proteomes" id="UP001438953">
    <property type="component" value="Unassembled WGS sequence"/>
</dbReference>
<comment type="similarity">
    <text evidence="4">Belongs to the Omp25/RopB family.</text>
</comment>
<comment type="caution">
    <text evidence="7">The sequence shown here is derived from an EMBL/GenBank/DDBJ whole genome shotgun (WGS) entry which is preliminary data.</text>
</comment>
<sequence>MKYVIIGGAALALSSTVAFAGGYTTPVVEAAPVATAVVAPVVDWSGAYVGGNVNYGSASIDATGDLGDLLEAFGADKTLAEPDGASAALRAGYDWQFGQTVLGLGGEYNFGKYKSGLANGYDAFVGEDVDFEIKNVATIFARAGYAFNDKFMAYGLLGYSWGKLEASVDGLGSEEEDLDGVTIGLGGEYLINDKWSAYGEYAYTDFGDIDNTEGNVEADLHQIKAGVSYRF</sequence>
<comment type="subcellular location">
    <subcellularLocation>
        <location evidence="1">Membrane</location>
    </subcellularLocation>
</comment>
<feature type="signal peptide" evidence="5">
    <location>
        <begin position="1"/>
        <end position="20"/>
    </location>
</feature>
<evidence type="ECO:0000256" key="2">
    <source>
        <dbReference type="ARBA" id="ARBA00022729"/>
    </source>
</evidence>
<evidence type="ECO:0000313" key="7">
    <source>
        <dbReference type="EMBL" id="MER5171864.1"/>
    </source>
</evidence>
<keyword evidence="3" id="KW-0472">Membrane</keyword>
<name>A0ABV1SG32_9RHOB</name>
<evidence type="ECO:0000256" key="5">
    <source>
        <dbReference type="SAM" id="SignalP"/>
    </source>
</evidence>
<evidence type="ECO:0000256" key="1">
    <source>
        <dbReference type="ARBA" id="ARBA00004370"/>
    </source>
</evidence>